<accession>A0A071M4A6</accession>
<sequence>MVNSRPEFHAPADGRWLKRYYFSRAIFSLIWVALAFSVGRQSAACAAILLVVYPAWDALANFVDLARSGGTAANRTQAVNVAISAVATLAVLAALNAGMHAVLTVFGIWAILSGALQLGTAVRRWKQVGAQWVMVLSGAQSALAGLFFIVQSHASMPPAIVKIAGYAAIGALYFLISAVWLQVRRMPRSKS</sequence>
<dbReference type="InterPro" id="IPR005325">
    <property type="entry name" value="DUF308_memb"/>
</dbReference>
<feature type="transmembrane region" description="Helical" evidence="1">
    <location>
        <begin position="21"/>
        <end position="40"/>
    </location>
</feature>
<dbReference type="AlphaFoldDB" id="A0A071M4A6"/>
<feature type="transmembrane region" description="Helical" evidence="1">
    <location>
        <begin position="101"/>
        <end position="120"/>
    </location>
</feature>
<reference evidence="2" key="1">
    <citation type="submission" date="2014-04" db="EMBL/GenBank/DDBJ databases">
        <title>In planta biocontrol of soil-borne Fusarium wilt of banana through a plant endophytic bacterium, Burkholderia cenocepacia 869T2.</title>
        <authorList>
            <person name="Ho Y.-N."/>
            <person name="Chiang H.-M."/>
            <person name="Chao C.-P."/>
            <person name="Su C.-C."/>
            <person name="Hsu H.-F."/>
            <person name="Guo C.-T."/>
            <person name="Hsieh J.-L."/>
            <person name="Huang C.-C."/>
        </authorList>
    </citation>
    <scope>NUCLEOTIDE SEQUENCE [LARGE SCALE GENOMIC DNA]</scope>
    <source>
        <strain evidence="2">869T2</strain>
    </source>
</reference>
<dbReference type="Pfam" id="PF03729">
    <property type="entry name" value="DUF308"/>
    <property type="match status" value="1"/>
</dbReference>
<dbReference type="EMBL" id="JJOA01000056">
    <property type="protein sequence ID" value="KEA55330.1"/>
    <property type="molecule type" value="Genomic_DNA"/>
</dbReference>
<feature type="transmembrane region" description="Helical" evidence="1">
    <location>
        <begin position="163"/>
        <end position="183"/>
    </location>
</feature>
<dbReference type="OrthoDB" id="960912at2"/>
<gene>
    <name evidence="2" type="ORF">DT99_32465</name>
</gene>
<protein>
    <submittedName>
        <fullName evidence="2">Membrane protein</fullName>
    </submittedName>
</protein>
<keyword evidence="1" id="KW-0472">Membrane</keyword>
<comment type="caution">
    <text evidence="2">The sequence shown here is derived from an EMBL/GenBank/DDBJ whole genome shotgun (WGS) entry which is preliminary data.</text>
</comment>
<evidence type="ECO:0000313" key="2">
    <source>
        <dbReference type="EMBL" id="KEA55330.1"/>
    </source>
</evidence>
<keyword evidence="1" id="KW-1133">Transmembrane helix</keyword>
<feature type="transmembrane region" description="Helical" evidence="1">
    <location>
        <begin position="132"/>
        <end position="151"/>
    </location>
</feature>
<organism evidence="2">
    <name type="scientific">Burkholderia cenocepacia</name>
    <dbReference type="NCBI Taxonomy" id="95486"/>
    <lineage>
        <taxon>Bacteria</taxon>
        <taxon>Pseudomonadati</taxon>
        <taxon>Pseudomonadota</taxon>
        <taxon>Betaproteobacteria</taxon>
        <taxon>Burkholderiales</taxon>
        <taxon>Burkholderiaceae</taxon>
        <taxon>Burkholderia</taxon>
        <taxon>Burkholderia cepacia complex</taxon>
    </lineage>
</organism>
<feature type="transmembrane region" description="Helical" evidence="1">
    <location>
        <begin position="46"/>
        <end position="66"/>
    </location>
</feature>
<keyword evidence="1" id="KW-0812">Transmembrane</keyword>
<proteinExistence type="predicted"/>
<evidence type="ECO:0000256" key="1">
    <source>
        <dbReference type="SAM" id="Phobius"/>
    </source>
</evidence>
<feature type="transmembrane region" description="Helical" evidence="1">
    <location>
        <begin position="78"/>
        <end position="95"/>
    </location>
</feature>
<name>A0A071M4A6_9BURK</name>